<name>A0ABT9W888_9BACL</name>
<organism evidence="9 10">
    <name type="scientific">Paenibacillus tundrae</name>
    <dbReference type="NCBI Taxonomy" id="528187"/>
    <lineage>
        <taxon>Bacteria</taxon>
        <taxon>Bacillati</taxon>
        <taxon>Bacillota</taxon>
        <taxon>Bacilli</taxon>
        <taxon>Bacillales</taxon>
        <taxon>Paenibacillaceae</taxon>
        <taxon>Paenibacillus</taxon>
    </lineage>
</organism>
<comment type="similarity">
    <text evidence="2">Belongs to the class-V pyridoxal-phosphate-dependent aminotransferase family. Csd subfamily.</text>
</comment>
<dbReference type="EC" id="2.8.1.7" evidence="3"/>
<dbReference type="InterPro" id="IPR015421">
    <property type="entry name" value="PyrdxlP-dep_Trfase_major"/>
</dbReference>
<dbReference type="Gene3D" id="3.90.1150.10">
    <property type="entry name" value="Aspartate Aminotransferase, domain 1"/>
    <property type="match status" value="1"/>
</dbReference>
<dbReference type="Pfam" id="PF00266">
    <property type="entry name" value="Aminotran_5"/>
    <property type="match status" value="1"/>
</dbReference>
<feature type="domain" description="Aminotransferase class V" evidence="8">
    <location>
        <begin position="39"/>
        <end position="429"/>
    </location>
</feature>
<evidence type="ECO:0000256" key="4">
    <source>
        <dbReference type="ARBA" id="ARBA00022898"/>
    </source>
</evidence>
<evidence type="ECO:0000256" key="2">
    <source>
        <dbReference type="ARBA" id="ARBA00010447"/>
    </source>
</evidence>
<reference evidence="9 10" key="1">
    <citation type="submission" date="2023-07" db="EMBL/GenBank/DDBJ databases">
        <title>Sorghum-associated microbial communities from plants grown in Nebraska, USA.</title>
        <authorList>
            <person name="Schachtman D."/>
        </authorList>
    </citation>
    <scope>NUCLEOTIDE SEQUENCE [LARGE SCALE GENOMIC DNA]</scope>
    <source>
        <strain evidence="9 10">DS1314</strain>
    </source>
</reference>
<accession>A0ABT9W888</accession>
<evidence type="ECO:0000256" key="1">
    <source>
        <dbReference type="ARBA" id="ARBA00001933"/>
    </source>
</evidence>
<gene>
    <name evidence="9" type="ORF">J2T19_000719</name>
</gene>
<protein>
    <recommendedName>
        <fullName evidence="3">cysteine desulfurase</fullName>
        <ecNumber evidence="3">2.8.1.7</ecNumber>
    </recommendedName>
</protein>
<dbReference type="EMBL" id="JAUSTI010000002">
    <property type="protein sequence ID" value="MDQ0169279.1"/>
    <property type="molecule type" value="Genomic_DNA"/>
</dbReference>
<keyword evidence="4" id="KW-0663">Pyridoxal phosphate</keyword>
<dbReference type="PROSITE" id="PS00595">
    <property type="entry name" value="AA_TRANSFER_CLASS_5"/>
    <property type="match status" value="1"/>
</dbReference>
<comment type="catalytic activity">
    <reaction evidence="5">
        <text>(sulfur carrier)-H + L-cysteine = (sulfur carrier)-SH + L-alanine</text>
        <dbReference type="Rhea" id="RHEA:43892"/>
        <dbReference type="Rhea" id="RHEA-COMP:14737"/>
        <dbReference type="Rhea" id="RHEA-COMP:14739"/>
        <dbReference type="ChEBI" id="CHEBI:29917"/>
        <dbReference type="ChEBI" id="CHEBI:35235"/>
        <dbReference type="ChEBI" id="CHEBI:57972"/>
        <dbReference type="ChEBI" id="CHEBI:64428"/>
        <dbReference type="EC" id="2.8.1.7"/>
    </reaction>
</comment>
<evidence type="ECO:0000256" key="5">
    <source>
        <dbReference type="ARBA" id="ARBA00050776"/>
    </source>
</evidence>
<dbReference type="RefSeq" id="WP_307213241.1">
    <property type="nucleotide sequence ID" value="NZ_JAUSTI010000002.1"/>
</dbReference>
<evidence type="ECO:0000256" key="3">
    <source>
        <dbReference type="ARBA" id="ARBA00012239"/>
    </source>
</evidence>
<evidence type="ECO:0000259" key="8">
    <source>
        <dbReference type="Pfam" id="PF00266"/>
    </source>
</evidence>
<keyword evidence="9" id="KW-0456">Lyase</keyword>
<evidence type="ECO:0000256" key="7">
    <source>
        <dbReference type="SAM" id="Coils"/>
    </source>
</evidence>
<dbReference type="InterPro" id="IPR015422">
    <property type="entry name" value="PyrdxlP-dep_Trfase_small"/>
</dbReference>
<evidence type="ECO:0000313" key="9">
    <source>
        <dbReference type="EMBL" id="MDQ0169279.1"/>
    </source>
</evidence>
<proteinExistence type="inferred from homology"/>
<dbReference type="PIRSF" id="PIRSF005572">
    <property type="entry name" value="NifS"/>
    <property type="match status" value="1"/>
</dbReference>
<keyword evidence="7" id="KW-0175">Coiled coil</keyword>
<dbReference type="PANTHER" id="PTHR43586:SF8">
    <property type="entry name" value="CYSTEINE DESULFURASE 1, CHLOROPLASTIC"/>
    <property type="match status" value="1"/>
</dbReference>
<dbReference type="InterPro" id="IPR015424">
    <property type="entry name" value="PyrdxlP-dep_Trfase"/>
</dbReference>
<comment type="caution">
    <text evidence="9">The sequence shown here is derived from an EMBL/GenBank/DDBJ whole genome shotgun (WGS) entry which is preliminary data.</text>
</comment>
<dbReference type="Proteomes" id="UP001233836">
    <property type="component" value="Unassembled WGS sequence"/>
</dbReference>
<evidence type="ECO:0000313" key="10">
    <source>
        <dbReference type="Proteomes" id="UP001233836"/>
    </source>
</evidence>
<dbReference type="GO" id="GO:0016829">
    <property type="term" value="F:lyase activity"/>
    <property type="evidence" value="ECO:0007669"/>
    <property type="project" value="UniProtKB-KW"/>
</dbReference>
<dbReference type="InterPro" id="IPR000192">
    <property type="entry name" value="Aminotrans_V_dom"/>
</dbReference>
<dbReference type="InterPro" id="IPR020578">
    <property type="entry name" value="Aminotrans_V_PyrdxlP_BS"/>
</dbReference>
<comment type="cofactor">
    <cofactor evidence="1 6">
        <name>pyridoxal 5'-phosphate</name>
        <dbReference type="ChEBI" id="CHEBI:597326"/>
    </cofactor>
</comment>
<feature type="coiled-coil region" evidence="7">
    <location>
        <begin position="154"/>
        <end position="181"/>
    </location>
</feature>
<evidence type="ECO:0000256" key="6">
    <source>
        <dbReference type="RuleBase" id="RU004504"/>
    </source>
</evidence>
<dbReference type="SUPFAM" id="SSF53383">
    <property type="entry name" value="PLP-dependent transferases"/>
    <property type="match status" value="1"/>
</dbReference>
<dbReference type="PANTHER" id="PTHR43586">
    <property type="entry name" value="CYSTEINE DESULFURASE"/>
    <property type="match status" value="1"/>
</dbReference>
<dbReference type="Gene3D" id="3.40.640.10">
    <property type="entry name" value="Type I PLP-dependent aspartate aminotransferase-like (Major domain)"/>
    <property type="match status" value="1"/>
</dbReference>
<dbReference type="InterPro" id="IPR016454">
    <property type="entry name" value="Cysteine_dSase"/>
</dbReference>
<sequence length="462" mass="51837">MKPSQVNRSQSKQQKKWRDLVIGLNEKIPIADGRYMRGIYLDNAATTPPFKSVLKEIERFAPWYSSIGRGQGYKSVRSTEIIEQARSNLLNFVGGNEGSHTVIFTKNSTESINLLSHILNQVVDKRYILVSEMEHISNDLPWRNNYEVEYIAVHDDGQIKLEDLELKLSALQEQVALVSITGASNVTGCINPIYEVAELTHRYGAKIHVDAAQLIPHETIQMKRLNSAENIDYLSFTGHKLYAPFGTAVLIGETEVFNAAQPMLQGGGTAQIALRSSVQWNGAPERFEGGTPNVMGIVALNTAIRTLQQVNTEAIHEYEKQLMNYTLERLRIVEGLTLFSASNDNQPHVSVFSFTIDKLHHQDIAQVLANEFGISVRAGFFCAYSYVQKLLDLSDERIDELREDATLPSPGLVRISLSFYNTFAEINDLVEALQQIAHKAEYYTKKYENVPKGICGRPRSDG</sequence>
<keyword evidence="10" id="KW-1185">Reference proteome</keyword>